<dbReference type="InterPro" id="IPR004345">
    <property type="entry name" value="TB2_DP1_HVA22"/>
</dbReference>
<protein>
    <recommendedName>
        <fullName evidence="6">Protein YOP1</fullName>
    </recommendedName>
</protein>
<keyword evidence="5 6" id="KW-0472">Membrane</keyword>
<dbReference type="AlphaFoldDB" id="A0A8H2XWV4"/>
<gene>
    <name evidence="7" type="ORF">RDB_LOCUS27609</name>
</gene>
<evidence type="ECO:0000313" key="8">
    <source>
        <dbReference type="Proteomes" id="UP000663861"/>
    </source>
</evidence>
<accession>A0A8H2XWV4</accession>
<comment type="caution">
    <text evidence="6">Lacks conserved residue(s) required for the propagation of feature annotation.</text>
</comment>
<feature type="transmembrane region" description="Helical" evidence="6">
    <location>
        <begin position="203"/>
        <end position="223"/>
    </location>
</feature>
<dbReference type="EMBL" id="CAJMWY010000412">
    <property type="protein sequence ID" value="CAE6432711.1"/>
    <property type="molecule type" value="Genomic_DNA"/>
</dbReference>
<evidence type="ECO:0000256" key="5">
    <source>
        <dbReference type="ARBA" id="ARBA00023136"/>
    </source>
</evidence>
<name>A0A8H2XWV4_9AGAM</name>
<comment type="similarity">
    <text evidence="2 6">Belongs to the DP1 family.</text>
</comment>
<dbReference type="Pfam" id="PF03134">
    <property type="entry name" value="TB2_DP1_HVA22"/>
    <property type="match status" value="1"/>
</dbReference>
<evidence type="ECO:0000256" key="1">
    <source>
        <dbReference type="ARBA" id="ARBA00004141"/>
    </source>
</evidence>
<organism evidence="7 8">
    <name type="scientific">Rhizoctonia solani</name>
    <dbReference type="NCBI Taxonomy" id="456999"/>
    <lineage>
        <taxon>Eukaryota</taxon>
        <taxon>Fungi</taxon>
        <taxon>Dikarya</taxon>
        <taxon>Basidiomycota</taxon>
        <taxon>Agaricomycotina</taxon>
        <taxon>Agaricomycetes</taxon>
        <taxon>Cantharellales</taxon>
        <taxon>Ceratobasidiaceae</taxon>
        <taxon>Rhizoctonia</taxon>
    </lineage>
</organism>
<evidence type="ECO:0000256" key="6">
    <source>
        <dbReference type="RuleBase" id="RU362006"/>
    </source>
</evidence>
<keyword evidence="4 6" id="KW-1133">Transmembrane helix</keyword>
<dbReference type="PANTHER" id="PTHR12300">
    <property type="entry name" value="HVA22-LIKE PROTEINS"/>
    <property type="match status" value="1"/>
</dbReference>
<proteinExistence type="inferred from homology"/>
<dbReference type="Proteomes" id="UP000663861">
    <property type="component" value="Unassembled WGS sequence"/>
</dbReference>
<dbReference type="PANTHER" id="PTHR12300:SF161">
    <property type="entry name" value="RECEPTOR EXPRESSION-ENHANCING PROTEIN"/>
    <property type="match status" value="1"/>
</dbReference>
<sequence length="335" mass="37871">MIVVVVSPQSAKLESNSSRVIATSTCQYTFRVCARRLYARTPDTSEMSVMPGLPIVGSPRVFIYCTLRDAQRVTRTYPFMWRAALGVPHSFTLKNSGVVMHHLILTPSRTRRAQPNPLLEFKSYENCEYTSCRAFYSSLDIDGPRLPFCAYPQITMSAEQVKAHPAVQQLSTQASYYVSQLDKELEKYPVLINLEQRTQVPKAYGVLGASALIVLLIFVNAFASPVSNLIGWALPAYLSLKAIESPQAEDDVQWLTYWTVFGFFNFLESFALRMVLYYFPFYYIFKTAFILWLQLPATRGARTVHHSVLRPMIAPYITTGPAPADSLRTKVNDSL</sequence>
<keyword evidence="3 6" id="KW-0812">Transmembrane</keyword>
<reference evidence="7" key="1">
    <citation type="submission" date="2021-01" db="EMBL/GenBank/DDBJ databases">
        <authorList>
            <person name="Kaushik A."/>
        </authorList>
    </citation>
    <scope>NUCLEOTIDE SEQUENCE</scope>
    <source>
        <strain evidence="7">AG4-RS23</strain>
    </source>
</reference>
<evidence type="ECO:0000256" key="4">
    <source>
        <dbReference type="ARBA" id="ARBA00022989"/>
    </source>
</evidence>
<feature type="transmembrane region" description="Helical" evidence="6">
    <location>
        <begin position="275"/>
        <end position="293"/>
    </location>
</feature>
<comment type="subcellular location">
    <subcellularLocation>
        <location evidence="1 6">Membrane</location>
        <topology evidence="1 6">Multi-pass membrane protein</topology>
    </subcellularLocation>
</comment>
<evidence type="ECO:0000256" key="2">
    <source>
        <dbReference type="ARBA" id="ARBA00008573"/>
    </source>
</evidence>
<evidence type="ECO:0000313" key="7">
    <source>
        <dbReference type="EMBL" id="CAE6432711.1"/>
    </source>
</evidence>
<dbReference type="GO" id="GO:0016020">
    <property type="term" value="C:membrane"/>
    <property type="evidence" value="ECO:0007669"/>
    <property type="project" value="UniProtKB-SubCell"/>
</dbReference>
<evidence type="ECO:0000256" key="3">
    <source>
        <dbReference type="ARBA" id="ARBA00022692"/>
    </source>
</evidence>
<comment type="caution">
    <text evidence="7">The sequence shown here is derived from an EMBL/GenBank/DDBJ whole genome shotgun (WGS) entry which is preliminary data.</text>
</comment>